<dbReference type="Proteomes" id="UP000674938">
    <property type="component" value="Unassembled WGS sequence"/>
</dbReference>
<comment type="caution">
    <text evidence="1">The sequence shown here is derived from an EMBL/GenBank/DDBJ whole genome shotgun (WGS) entry which is preliminary data.</text>
</comment>
<accession>A0A940PDT6</accession>
<reference evidence="1" key="1">
    <citation type="submission" date="2020-12" db="EMBL/GenBank/DDBJ databases">
        <title>Vagococcus allomyrinae sp. nov. and Enterococcus lavae sp. nov., isolated from the larvae of Allomyrina dichotoma.</title>
        <authorList>
            <person name="Lee S.D."/>
        </authorList>
    </citation>
    <scope>NUCLEOTIDE SEQUENCE</scope>
    <source>
        <strain evidence="1">BWB3-3</strain>
    </source>
</reference>
<organism evidence="1 2">
    <name type="scientific">Vagococcus allomyrinae</name>
    <dbReference type="NCBI Taxonomy" id="2794353"/>
    <lineage>
        <taxon>Bacteria</taxon>
        <taxon>Bacillati</taxon>
        <taxon>Bacillota</taxon>
        <taxon>Bacilli</taxon>
        <taxon>Lactobacillales</taxon>
        <taxon>Enterococcaceae</taxon>
        <taxon>Vagococcus</taxon>
    </lineage>
</organism>
<evidence type="ECO:0000313" key="1">
    <source>
        <dbReference type="EMBL" id="MBP1040973.1"/>
    </source>
</evidence>
<keyword evidence="2" id="KW-1185">Reference proteome</keyword>
<protein>
    <submittedName>
        <fullName evidence="1">Uncharacterized protein</fullName>
    </submittedName>
</protein>
<evidence type="ECO:0000313" key="2">
    <source>
        <dbReference type="Proteomes" id="UP000674938"/>
    </source>
</evidence>
<dbReference type="EMBL" id="JAEEGA010000004">
    <property type="protein sequence ID" value="MBP1040973.1"/>
    <property type="molecule type" value="Genomic_DNA"/>
</dbReference>
<dbReference type="AlphaFoldDB" id="A0A940PDT6"/>
<gene>
    <name evidence="1" type="ORF">I6N95_08155</name>
</gene>
<proteinExistence type="predicted"/>
<sequence length="97" mass="10690">MTGKITVKASELSSITSELESVISELESSHEALKKILANEYYLEGQAKGLVGMFAVTSVRLNELIAHYTRLKEYVSFAGETFVEVDSSISQTIQTNK</sequence>
<name>A0A940PDT6_9ENTE</name>
<dbReference type="RefSeq" id="WP_209526575.1">
    <property type="nucleotide sequence ID" value="NZ_JAEEGA010000004.1"/>
</dbReference>